<keyword evidence="2" id="KW-1185">Reference proteome</keyword>
<protein>
    <submittedName>
        <fullName evidence="1">Uncharacterized protein</fullName>
    </submittedName>
</protein>
<evidence type="ECO:0000313" key="2">
    <source>
        <dbReference type="Proteomes" id="UP001319200"/>
    </source>
</evidence>
<dbReference type="EMBL" id="JAHESF010000002">
    <property type="protein sequence ID" value="MBT1695921.1"/>
    <property type="molecule type" value="Genomic_DNA"/>
</dbReference>
<dbReference type="RefSeq" id="WP_254160719.1">
    <property type="nucleotide sequence ID" value="NZ_JAHESF010000002.1"/>
</dbReference>
<gene>
    <name evidence="1" type="ORF">KK083_03470</name>
</gene>
<dbReference type="AlphaFoldDB" id="A0AAP2DGT1"/>
<accession>A0AAP2DGT1</accession>
<sequence>MKYSYRDNIAELTDKAKIDISDIFDYESSPIKELYEKYFQFCQENLAEHCNDFNISPAKFYYRPEFGINARAGRVNGYFVIGVNMGTVHSLYDLFYQKNTIFQSHDLLLKNYGGLIEKFDVPVGHFMFQFGILFTYYHERAHLIQTSPLLANWFSEQSGNGPHNTFSIERHILEMDADIDAAQHICFHLIEYWKKLNTEDRTEDNIQKILSIGVASIFSYFLLYYKQGIKIYYRQHTHPHPLIRLSYIVNCLSQVAKINLPLSFQLDQNAMSQNGIVIADLFYKEVFHSSRVGNALAQSTSEGRNIQEYVNELLQLAGAFPNLVMKR</sequence>
<evidence type="ECO:0000313" key="1">
    <source>
        <dbReference type="EMBL" id="MBT1695921.1"/>
    </source>
</evidence>
<comment type="caution">
    <text evidence="1">The sequence shown here is derived from an EMBL/GenBank/DDBJ whole genome shotgun (WGS) entry which is preliminary data.</text>
</comment>
<name>A0AAP2DGT1_9BACT</name>
<dbReference type="Proteomes" id="UP001319200">
    <property type="component" value="Unassembled WGS sequence"/>
</dbReference>
<reference evidence="1 2" key="1">
    <citation type="submission" date="2021-05" db="EMBL/GenBank/DDBJ databases">
        <title>A Polyphasic approach of four new species of the genus Ohtaekwangia: Ohtaekwangia histidinii sp. nov., Ohtaekwangia cretensis sp. nov., Ohtaekwangia indiensis sp. nov., Ohtaekwangia reichenbachii sp. nov. from diverse environment.</title>
        <authorList>
            <person name="Octaviana S."/>
        </authorList>
    </citation>
    <scope>NUCLEOTIDE SEQUENCE [LARGE SCALE GENOMIC DNA]</scope>
    <source>
        <strain evidence="1 2">PWU4</strain>
    </source>
</reference>
<organism evidence="1 2">
    <name type="scientific">Chryseosolibacter histidini</name>
    <dbReference type="NCBI Taxonomy" id="2782349"/>
    <lineage>
        <taxon>Bacteria</taxon>
        <taxon>Pseudomonadati</taxon>
        <taxon>Bacteroidota</taxon>
        <taxon>Cytophagia</taxon>
        <taxon>Cytophagales</taxon>
        <taxon>Chryseotaleaceae</taxon>
        <taxon>Chryseosolibacter</taxon>
    </lineage>
</organism>
<proteinExistence type="predicted"/>